<evidence type="ECO:0000256" key="7">
    <source>
        <dbReference type="ARBA" id="ARBA00023212"/>
    </source>
</evidence>
<evidence type="ECO:0000256" key="1">
    <source>
        <dbReference type="ARBA" id="ARBA00004245"/>
    </source>
</evidence>
<dbReference type="InterPro" id="IPR011993">
    <property type="entry name" value="PH-like_dom_sf"/>
</dbReference>
<name>A0AAR2ISW6_PYGNA</name>
<dbReference type="PROSITE" id="PS50055">
    <property type="entry name" value="TYR_PHOSPHATASE_PTP"/>
    <property type="match status" value="1"/>
</dbReference>
<organism evidence="14 15">
    <name type="scientific">Pygocentrus nattereri</name>
    <name type="common">Red-bellied piranha</name>
    <dbReference type="NCBI Taxonomy" id="42514"/>
    <lineage>
        <taxon>Eukaryota</taxon>
        <taxon>Metazoa</taxon>
        <taxon>Chordata</taxon>
        <taxon>Craniata</taxon>
        <taxon>Vertebrata</taxon>
        <taxon>Euteleostomi</taxon>
        <taxon>Actinopterygii</taxon>
        <taxon>Neopterygii</taxon>
        <taxon>Teleostei</taxon>
        <taxon>Ostariophysi</taxon>
        <taxon>Characiformes</taxon>
        <taxon>Characoidei</taxon>
        <taxon>Pygocentrus</taxon>
    </lineage>
</organism>
<dbReference type="InterPro" id="IPR036034">
    <property type="entry name" value="PDZ_sf"/>
</dbReference>
<dbReference type="SUPFAM" id="SSF54236">
    <property type="entry name" value="Ubiquitin-like"/>
    <property type="match status" value="1"/>
</dbReference>
<dbReference type="InterPro" id="IPR019747">
    <property type="entry name" value="FERM_CS"/>
</dbReference>
<dbReference type="InterPro" id="IPR001478">
    <property type="entry name" value="PDZ"/>
</dbReference>
<dbReference type="PROSITE" id="PS50106">
    <property type="entry name" value="PDZ"/>
    <property type="match status" value="1"/>
</dbReference>
<reference evidence="14 15" key="1">
    <citation type="submission" date="2020-10" db="EMBL/GenBank/DDBJ databases">
        <title>Pygocentrus nattereri (red-bellied piranha) genome, fPygNat1, primary haplotype.</title>
        <authorList>
            <person name="Myers G."/>
            <person name="Meyer A."/>
            <person name="Karagic N."/>
            <person name="Pippel M."/>
            <person name="Winkler S."/>
            <person name="Tracey A."/>
            <person name="Wood J."/>
            <person name="Formenti G."/>
            <person name="Howe K."/>
            <person name="Fedrigo O."/>
            <person name="Jarvis E.D."/>
        </authorList>
    </citation>
    <scope>NUCLEOTIDE SEQUENCE [LARGE SCALE GENOMIC DNA]</scope>
</reference>
<evidence type="ECO:0000256" key="8">
    <source>
        <dbReference type="SAM" id="MobiDB-lite"/>
    </source>
</evidence>
<dbReference type="InterPro" id="IPR000242">
    <property type="entry name" value="PTP_cat"/>
</dbReference>
<feature type="domain" description="FERM" evidence="12">
    <location>
        <begin position="1"/>
        <end position="330"/>
    </location>
</feature>
<dbReference type="Pfam" id="PF00102">
    <property type="entry name" value="Y_phosphatase"/>
    <property type="match status" value="1"/>
</dbReference>
<dbReference type="PROSITE" id="PS00383">
    <property type="entry name" value="TYR_PHOSPHATASE_1"/>
    <property type="match status" value="1"/>
</dbReference>
<dbReference type="InterPro" id="IPR029071">
    <property type="entry name" value="Ubiquitin-like_domsf"/>
</dbReference>
<evidence type="ECO:0000256" key="9">
    <source>
        <dbReference type="SAM" id="SignalP"/>
    </source>
</evidence>
<evidence type="ECO:0000259" key="10">
    <source>
        <dbReference type="PROSITE" id="PS50055"/>
    </source>
</evidence>
<dbReference type="InterPro" id="IPR014352">
    <property type="entry name" value="FERM/acyl-CoA-bd_prot_sf"/>
</dbReference>
<dbReference type="Gene3D" id="3.90.190.10">
    <property type="entry name" value="Protein tyrosine phosphatase superfamily"/>
    <property type="match status" value="1"/>
</dbReference>
<dbReference type="Pfam" id="PF09379">
    <property type="entry name" value="FERM_N"/>
    <property type="match status" value="1"/>
</dbReference>
<dbReference type="SMART" id="SM00194">
    <property type="entry name" value="PTPc"/>
    <property type="match status" value="1"/>
</dbReference>
<dbReference type="GO" id="GO:0005737">
    <property type="term" value="C:cytoplasm"/>
    <property type="evidence" value="ECO:0007669"/>
    <property type="project" value="TreeGrafter"/>
</dbReference>
<feature type="region of interest" description="Disordered" evidence="8">
    <location>
        <begin position="272"/>
        <end position="299"/>
    </location>
</feature>
<dbReference type="CDD" id="cd06706">
    <property type="entry name" value="PDZ_PTPN3-4-like"/>
    <property type="match status" value="1"/>
</dbReference>
<feature type="signal peptide" evidence="9">
    <location>
        <begin position="1"/>
        <end position="22"/>
    </location>
</feature>
<dbReference type="Pfam" id="PF00373">
    <property type="entry name" value="FERM_M"/>
    <property type="match status" value="1"/>
</dbReference>
<keyword evidence="6" id="KW-0904">Protein phosphatase</keyword>
<dbReference type="PANTHER" id="PTHR45706:SF7">
    <property type="entry name" value="TYROSINE-PROTEIN PHOSPHATASE NON-RECEPTOR TYPE 4"/>
    <property type="match status" value="1"/>
</dbReference>
<dbReference type="InterPro" id="IPR018979">
    <property type="entry name" value="FERM_N"/>
</dbReference>
<dbReference type="InterPro" id="IPR019749">
    <property type="entry name" value="Band_41_domain"/>
</dbReference>
<dbReference type="PROSITE" id="PS50056">
    <property type="entry name" value="TYR_PHOSPHATASE_2"/>
    <property type="match status" value="1"/>
</dbReference>
<dbReference type="Pfam" id="PF00595">
    <property type="entry name" value="PDZ"/>
    <property type="match status" value="1"/>
</dbReference>
<feature type="chain" id="PRO_5043546239" description="protein-tyrosine-phosphatase" evidence="9">
    <location>
        <begin position="23"/>
        <end position="715"/>
    </location>
</feature>
<evidence type="ECO:0000256" key="4">
    <source>
        <dbReference type="ARBA" id="ARBA00022490"/>
    </source>
</evidence>
<evidence type="ECO:0000256" key="3">
    <source>
        <dbReference type="ARBA" id="ARBA00013064"/>
    </source>
</evidence>
<keyword evidence="9" id="KW-0732">Signal</keyword>
<dbReference type="FunFam" id="1.20.80.10:FF:000003">
    <property type="entry name" value="Tyrosine-protein phosphatase non-receptor type 4"/>
    <property type="match status" value="1"/>
</dbReference>
<dbReference type="GeneTree" id="ENSGT00940000157211"/>
<dbReference type="InterPro" id="IPR000299">
    <property type="entry name" value="FERM_domain"/>
</dbReference>
<evidence type="ECO:0000259" key="13">
    <source>
        <dbReference type="PROSITE" id="PS50106"/>
    </source>
</evidence>
<keyword evidence="4" id="KW-0963">Cytoplasm</keyword>
<dbReference type="GO" id="GO:0005856">
    <property type="term" value="C:cytoskeleton"/>
    <property type="evidence" value="ECO:0007669"/>
    <property type="project" value="UniProtKB-SubCell"/>
</dbReference>
<protein>
    <recommendedName>
        <fullName evidence="3">protein-tyrosine-phosphatase</fullName>
        <ecNumber evidence="3">3.1.3.48</ecNumber>
    </recommendedName>
</protein>
<dbReference type="InterPro" id="IPR016130">
    <property type="entry name" value="Tyr_Pase_AS"/>
</dbReference>
<dbReference type="SUPFAM" id="SSF52799">
    <property type="entry name" value="(Phosphotyrosine protein) phosphatases II"/>
    <property type="match status" value="1"/>
</dbReference>
<dbReference type="InterPro" id="IPR029021">
    <property type="entry name" value="Prot-tyrosine_phosphatase-like"/>
</dbReference>
<evidence type="ECO:0000313" key="14">
    <source>
        <dbReference type="Ensembl" id="ENSPNAP00000042800.1"/>
    </source>
</evidence>
<dbReference type="Gene3D" id="2.30.42.10">
    <property type="match status" value="1"/>
</dbReference>
<dbReference type="FunFam" id="2.30.42.10:FF:000045">
    <property type="entry name" value="Tyrosine-protein phosphatase non-receptor type"/>
    <property type="match status" value="1"/>
</dbReference>
<dbReference type="SUPFAM" id="SSF50729">
    <property type="entry name" value="PH domain-like"/>
    <property type="match status" value="1"/>
</dbReference>
<evidence type="ECO:0000259" key="12">
    <source>
        <dbReference type="PROSITE" id="PS50057"/>
    </source>
</evidence>
<dbReference type="PRINTS" id="PR00935">
    <property type="entry name" value="BAND41"/>
</dbReference>
<dbReference type="AlphaFoldDB" id="A0AAR2ISW6"/>
<dbReference type="SUPFAM" id="SSF50156">
    <property type="entry name" value="PDZ domain-like"/>
    <property type="match status" value="1"/>
</dbReference>
<reference evidence="14" key="3">
    <citation type="submission" date="2025-09" db="UniProtKB">
        <authorList>
            <consortium name="Ensembl"/>
        </authorList>
    </citation>
    <scope>IDENTIFICATION</scope>
</reference>
<dbReference type="PROSITE" id="PS00661">
    <property type="entry name" value="FERM_2"/>
    <property type="match status" value="1"/>
</dbReference>
<dbReference type="Proteomes" id="UP001501920">
    <property type="component" value="Chromosome 25"/>
</dbReference>
<dbReference type="EC" id="3.1.3.48" evidence="3"/>
<dbReference type="GO" id="GO:0004725">
    <property type="term" value="F:protein tyrosine phosphatase activity"/>
    <property type="evidence" value="ECO:0007669"/>
    <property type="project" value="UniProtKB-EC"/>
</dbReference>
<evidence type="ECO:0000259" key="11">
    <source>
        <dbReference type="PROSITE" id="PS50056"/>
    </source>
</evidence>
<comment type="similarity">
    <text evidence="2">Belongs to the protein-tyrosine phosphatase family. Non-receptor class subfamily.</text>
</comment>
<dbReference type="CDD" id="cd14473">
    <property type="entry name" value="FERM_B-lobe"/>
    <property type="match status" value="1"/>
</dbReference>
<dbReference type="SUPFAM" id="SSF47031">
    <property type="entry name" value="Second domain of FERM"/>
    <property type="match status" value="1"/>
</dbReference>
<dbReference type="Gene3D" id="3.10.20.90">
    <property type="entry name" value="Phosphatidylinositol 3-kinase Catalytic Subunit, Chain A, domain 1"/>
    <property type="match status" value="1"/>
</dbReference>
<comment type="subcellular location">
    <subcellularLocation>
        <location evidence="1">Cytoplasm</location>
        <location evidence="1">Cytoskeleton</location>
    </subcellularLocation>
</comment>
<dbReference type="InterPro" id="IPR035963">
    <property type="entry name" value="FERM_2"/>
</dbReference>
<proteinExistence type="inferred from homology"/>
<keyword evidence="7" id="KW-0206">Cytoskeleton</keyword>
<dbReference type="SMART" id="SM00404">
    <property type="entry name" value="PTPc_motif"/>
    <property type="match status" value="1"/>
</dbReference>
<dbReference type="Ensembl" id="ENSPNAT00000057624.1">
    <property type="protein sequence ID" value="ENSPNAP00000042800.1"/>
    <property type="gene ID" value="ENSPNAG00000013728.2"/>
</dbReference>
<dbReference type="PRINTS" id="PR00700">
    <property type="entry name" value="PRTYPHPHTASE"/>
</dbReference>
<keyword evidence="5" id="KW-0378">Hydrolase</keyword>
<evidence type="ECO:0000256" key="2">
    <source>
        <dbReference type="ARBA" id="ARBA00009649"/>
    </source>
</evidence>
<dbReference type="InterPro" id="IPR000387">
    <property type="entry name" value="Tyr_Pase_dom"/>
</dbReference>
<keyword evidence="15" id="KW-1185">Reference proteome</keyword>
<dbReference type="InterPro" id="IPR019748">
    <property type="entry name" value="FERM_central"/>
</dbReference>
<dbReference type="Gene3D" id="1.20.80.10">
    <property type="match status" value="1"/>
</dbReference>
<evidence type="ECO:0000256" key="6">
    <source>
        <dbReference type="ARBA" id="ARBA00022912"/>
    </source>
</evidence>
<evidence type="ECO:0000313" key="15">
    <source>
        <dbReference type="Proteomes" id="UP001501920"/>
    </source>
</evidence>
<dbReference type="InterPro" id="IPR018980">
    <property type="entry name" value="FERM_PH-like_C"/>
</dbReference>
<reference evidence="14" key="2">
    <citation type="submission" date="2025-08" db="UniProtKB">
        <authorList>
            <consortium name="Ensembl"/>
        </authorList>
    </citation>
    <scope>IDENTIFICATION</scope>
</reference>
<dbReference type="Gene3D" id="2.30.29.30">
    <property type="entry name" value="Pleckstrin-homology domain (PH domain)/Phosphotyrosine-binding domain (PTB)"/>
    <property type="match status" value="1"/>
</dbReference>
<dbReference type="GO" id="GO:0009898">
    <property type="term" value="C:cytoplasmic side of plasma membrane"/>
    <property type="evidence" value="ECO:0007669"/>
    <property type="project" value="TreeGrafter"/>
</dbReference>
<feature type="domain" description="Tyrosine-protein phosphatase" evidence="10">
    <location>
        <begin position="451"/>
        <end position="696"/>
    </location>
</feature>
<dbReference type="PROSITE" id="PS50057">
    <property type="entry name" value="FERM_3"/>
    <property type="match status" value="1"/>
</dbReference>
<feature type="domain" description="Tyrosine specific protein phosphatases" evidence="11">
    <location>
        <begin position="627"/>
        <end position="701"/>
    </location>
</feature>
<sequence>MFSLSFFLSCFLSLFLQKQDQGQILLDVVFEHLQLTERDYFGLQLADDSSDNQRWLDPNKPIRKQLKRVAPNNLSFRVKFFVGDPSKLQEEYTRYLYFLQLKQDILSGRLPCPQNAAALLASYAIQAELGDYSQSEHLPGYLSEYSFIPNPPEDFEKEVAKLHQQHNGLSPAESEFNYLRAASSLELYGVELHFARIKSRESLLGFSMANYRACKNVWKACVEHHTFFRLERPMPPQKSFFAHYFTLGSKSPSKPLVRRLVSGMDWETVSRNSLSDDRLETQSLPNRSPPGSPNHHVRKSPLTLFSQKQNGAVPHDNLVLIKMKPDENGRFGFNVKGGADQRMPIIVSRVAPGTAADLCVPRLNEGDQVVLINGRDISDYTHDDVVMLIKASCENQSGELILLVRPNGEGNQSSEFHFIPESCGLDRSHSEPDGWKSSFQLLRDGLSSGSVLAQFDQLYRKRPGMSMSCARLPQNISKNRYRDISPYDATRVVLKGAEDYINANYINMEIPGGGGVRRYIACQGPLPGTCGDFWQMAWEQSAALVVMLTTQVERGRVKCHQYWPNVSATGNYGGFEVSCMSEEGNPAYLLRALTLTHLEVTHTSFMMQLCQMQYMAWPDHGVPDDSTDFLNFVSLVRSKRGDSEEPVVVHCSAGIGRTGVLITMETAMCLIERSQSVYPLDIVRTMRDQRAMMIQTPVSAKSLCYTISVHLVHFQ</sequence>
<feature type="domain" description="PDZ" evidence="13">
    <location>
        <begin position="320"/>
        <end position="392"/>
    </location>
</feature>
<accession>A0AAR2ISW6</accession>
<dbReference type="FunFam" id="3.90.190.10:FF:000023">
    <property type="entry name" value="Tyrosine-protein phosphatase non-receptor type"/>
    <property type="match status" value="1"/>
</dbReference>
<dbReference type="SMART" id="SM00228">
    <property type="entry name" value="PDZ"/>
    <property type="match status" value="1"/>
</dbReference>
<dbReference type="PANTHER" id="PTHR45706">
    <property type="entry name" value="TYROSINE-PROTEIN PHOSPHATASE"/>
    <property type="match status" value="1"/>
</dbReference>
<dbReference type="SMART" id="SM00295">
    <property type="entry name" value="B41"/>
    <property type="match status" value="1"/>
</dbReference>
<dbReference type="SMART" id="SM01196">
    <property type="entry name" value="FERM_C"/>
    <property type="match status" value="1"/>
</dbReference>
<dbReference type="InterPro" id="IPR003595">
    <property type="entry name" value="Tyr_Pase_cat"/>
</dbReference>
<evidence type="ECO:0000256" key="5">
    <source>
        <dbReference type="ARBA" id="ARBA00022801"/>
    </source>
</evidence>
<dbReference type="PROSITE" id="PS00660">
    <property type="entry name" value="FERM_1"/>
    <property type="match status" value="1"/>
</dbReference>